<accession>A0A2T0RIH7</accession>
<comment type="subunit">
    <text evidence="3">Homodimer.</text>
</comment>
<dbReference type="EMBL" id="PVTD01000011">
    <property type="protein sequence ID" value="PRY20958.1"/>
    <property type="molecule type" value="Genomic_DNA"/>
</dbReference>
<dbReference type="GO" id="GO:0071160">
    <property type="term" value="F:cyanophycin synthetase activity (L-aspartate-adding)"/>
    <property type="evidence" value="ECO:0007669"/>
    <property type="project" value="UniProtKB-EC"/>
</dbReference>
<dbReference type="GO" id="GO:0071161">
    <property type="term" value="F:cyanophycin synthetase activity (L-arginine-adding)"/>
    <property type="evidence" value="ECO:0007669"/>
    <property type="project" value="UniProtKB-EC"/>
</dbReference>
<dbReference type="InterPro" id="IPR013651">
    <property type="entry name" value="ATP-grasp_RimK-type"/>
</dbReference>
<evidence type="ECO:0000256" key="6">
    <source>
        <dbReference type="ARBA" id="ARBA00022036"/>
    </source>
</evidence>
<organism evidence="12 13">
    <name type="scientific">Aliiruegeria haliotis</name>
    <dbReference type="NCBI Taxonomy" id="1280846"/>
    <lineage>
        <taxon>Bacteria</taxon>
        <taxon>Pseudomonadati</taxon>
        <taxon>Pseudomonadota</taxon>
        <taxon>Alphaproteobacteria</taxon>
        <taxon>Rhodobacterales</taxon>
        <taxon>Roseobacteraceae</taxon>
        <taxon>Aliiruegeria</taxon>
    </lineage>
</organism>
<gene>
    <name evidence="12" type="ORF">CLV78_111113</name>
</gene>
<dbReference type="Proteomes" id="UP000239480">
    <property type="component" value="Unassembled WGS sequence"/>
</dbReference>
<dbReference type="RefSeq" id="WP_106207358.1">
    <property type="nucleotide sequence ID" value="NZ_PVTD01000011.1"/>
</dbReference>
<dbReference type="InterPro" id="IPR011810">
    <property type="entry name" value="Cya_phycin_syn"/>
</dbReference>
<dbReference type="PROSITE" id="PS50975">
    <property type="entry name" value="ATP_GRASP"/>
    <property type="match status" value="1"/>
</dbReference>
<dbReference type="Pfam" id="PF08245">
    <property type="entry name" value="Mur_ligase_M"/>
    <property type="match status" value="1"/>
</dbReference>
<evidence type="ECO:0000259" key="11">
    <source>
        <dbReference type="PROSITE" id="PS50975"/>
    </source>
</evidence>
<evidence type="ECO:0000256" key="10">
    <source>
        <dbReference type="PROSITE-ProRule" id="PRU00409"/>
    </source>
</evidence>
<dbReference type="PANTHER" id="PTHR23135:SF18">
    <property type="entry name" value="CYANOPHYCIN SYNTHETASE"/>
    <property type="match status" value="1"/>
</dbReference>
<keyword evidence="13" id="KW-1185">Reference proteome</keyword>
<dbReference type="NCBIfam" id="NF010623">
    <property type="entry name" value="PRK14016.1"/>
    <property type="match status" value="1"/>
</dbReference>
<dbReference type="InterPro" id="IPR036615">
    <property type="entry name" value="Mur_ligase_C_dom_sf"/>
</dbReference>
<evidence type="ECO:0000256" key="2">
    <source>
        <dbReference type="ARBA" id="ARBA00009060"/>
    </source>
</evidence>
<comment type="similarity">
    <text evidence="2">In the C-terminal section; belongs to the MurCDEF family.</text>
</comment>
<dbReference type="Gene3D" id="3.90.190.20">
    <property type="entry name" value="Mur ligase, C-terminal domain"/>
    <property type="match status" value="1"/>
</dbReference>
<feature type="domain" description="ATP-grasp" evidence="11">
    <location>
        <begin position="224"/>
        <end position="477"/>
    </location>
</feature>
<comment type="function">
    <text evidence="1">Catalyzes the ATP-dependent polymerization of arginine and aspartate to multi-L-arginyl-poly-L-aspartic acid (cyanophycin; a water-insoluble reserve polymer).</text>
</comment>
<comment type="catalytic activity">
    <reaction evidence="8">
        <text>[L-4-(L-arginin-2-N-yl)aspartate](n)-L-aspartate + L-arginine + ATP = [L-4-(L-arginin-2-N-yl)aspartate](n+1) + ADP + phosphate + H(+)</text>
        <dbReference type="Rhea" id="RHEA:23888"/>
        <dbReference type="Rhea" id="RHEA-COMP:13732"/>
        <dbReference type="Rhea" id="RHEA-COMP:13733"/>
        <dbReference type="ChEBI" id="CHEBI:15378"/>
        <dbReference type="ChEBI" id="CHEBI:30616"/>
        <dbReference type="ChEBI" id="CHEBI:32682"/>
        <dbReference type="ChEBI" id="CHEBI:43474"/>
        <dbReference type="ChEBI" id="CHEBI:137986"/>
        <dbReference type="ChEBI" id="CHEBI:137990"/>
        <dbReference type="ChEBI" id="CHEBI:456216"/>
        <dbReference type="EC" id="6.3.2.30"/>
    </reaction>
</comment>
<dbReference type="EC" id="6.3.2.29" evidence="5"/>
<dbReference type="Gene3D" id="3.30.470.20">
    <property type="entry name" value="ATP-grasp fold, B domain"/>
    <property type="match status" value="1"/>
</dbReference>
<dbReference type="Pfam" id="PF02875">
    <property type="entry name" value="Mur_ligase_C"/>
    <property type="match status" value="1"/>
</dbReference>
<name>A0A2T0RIH7_9RHOB</name>
<dbReference type="AlphaFoldDB" id="A0A2T0RIH7"/>
<dbReference type="InterPro" id="IPR011761">
    <property type="entry name" value="ATP-grasp"/>
</dbReference>
<evidence type="ECO:0000256" key="8">
    <source>
        <dbReference type="ARBA" id="ARBA00048094"/>
    </source>
</evidence>
<evidence type="ECO:0000256" key="9">
    <source>
        <dbReference type="ARBA" id="ARBA00048425"/>
    </source>
</evidence>
<dbReference type="EC" id="6.3.2.30" evidence="4"/>
<comment type="catalytic activity">
    <reaction evidence="9">
        <text>[L-4-(L-arginin-2-N-yl)aspartate](n) + L-aspartate + ATP = [L-4-(L-arginin-2-N-yl)aspartate](n)-L-aspartate + ADP + phosphate + H(+)</text>
        <dbReference type="Rhea" id="RHEA:13277"/>
        <dbReference type="Rhea" id="RHEA-COMP:13728"/>
        <dbReference type="Rhea" id="RHEA-COMP:13733"/>
        <dbReference type="ChEBI" id="CHEBI:15378"/>
        <dbReference type="ChEBI" id="CHEBI:29991"/>
        <dbReference type="ChEBI" id="CHEBI:30616"/>
        <dbReference type="ChEBI" id="CHEBI:43474"/>
        <dbReference type="ChEBI" id="CHEBI:137986"/>
        <dbReference type="ChEBI" id="CHEBI:137990"/>
        <dbReference type="ChEBI" id="CHEBI:456216"/>
        <dbReference type="EC" id="6.3.2.29"/>
    </reaction>
</comment>
<dbReference type="SUPFAM" id="SSF53623">
    <property type="entry name" value="MurD-like peptide ligases, catalytic domain"/>
    <property type="match status" value="1"/>
</dbReference>
<evidence type="ECO:0000313" key="12">
    <source>
        <dbReference type="EMBL" id="PRY20958.1"/>
    </source>
</evidence>
<evidence type="ECO:0000256" key="7">
    <source>
        <dbReference type="ARBA" id="ARBA00031353"/>
    </source>
</evidence>
<reference evidence="12 13" key="1">
    <citation type="submission" date="2018-03" db="EMBL/GenBank/DDBJ databases">
        <title>Genomic Encyclopedia of Archaeal and Bacterial Type Strains, Phase II (KMG-II): from individual species to whole genera.</title>
        <authorList>
            <person name="Goeker M."/>
        </authorList>
    </citation>
    <scope>NUCLEOTIDE SEQUENCE [LARGE SCALE GENOMIC DNA]</scope>
    <source>
        <strain evidence="12 13">DSM 29328</strain>
    </source>
</reference>
<proteinExistence type="inferred from homology"/>
<dbReference type="Gene3D" id="3.30.1490.20">
    <property type="entry name" value="ATP-grasp fold, A domain"/>
    <property type="match status" value="1"/>
</dbReference>
<protein>
    <recommendedName>
        <fullName evidence="6">Cyanophycin synthetase</fullName>
        <ecNumber evidence="5">6.3.2.29</ecNumber>
        <ecNumber evidence="4">6.3.2.30</ecNumber>
    </recommendedName>
    <alternativeName>
        <fullName evidence="7">Cyanophycin synthase</fullName>
    </alternativeName>
</protein>
<dbReference type="PANTHER" id="PTHR23135">
    <property type="entry name" value="MUR LIGASE FAMILY MEMBER"/>
    <property type="match status" value="1"/>
</dbReference>
<dbReference type="GO" id="GO:0046872">
    <property type="term" value="F:metal ion binding"/>
    <property type="evidence" value="ECO:0007669"/>
    <property type="project" value="InterPro"/>
</dbReference>
<dbReference type="OrthoDB" id="9803907at2"/>
<dbReference type="InterPro" id="IPR013221">
    <property type="entry name" value="Mur_ligase_cen"/>
</dbReference>
<evidence type="ECO:0000256" key="5">
    <source>
        <dbReference type="ARBA" id="ARBA00013005"/>
    </source>
</evidence>
<keyword evidence="10" id="KW-0067">ATP-binding</keyword>
<dbReference type="InterPro" id="IPR036565">
    <property type="entry name" value="Mur-like_cat_sf"/>
</dbReference>
<evidence type="ECO:0000256" key="1">
    <source>
        <dbReference type="ARBA" id="ARBA00003184"/>
    </source>
</evidence>
<dbReference type="SUPFAM" id="SSF53244">
    <property type="entry name" value="MurD-like peptide ligases, peptide-binding domain"/>
    <property type="match status" value="1"/>
</dbReference>
<evidence type="ECO:0000256" key="3">
    <source>
        <dbReference type="ARBA" id="ARBA00011738"/>
    </source>
</evidence>
<comment type="caution">
    <text evidence="12">The sequence shown here is derived from an EMBL/GenBank/DDBJ whole genome shotgun (WGS) entry which is preliminary data.</text>
</comment>
<dbReference type="SUPFAM" id="SSF56059">
    <property type="entry name" value="Glutathione synthetase ATP-binding domain-like"/>
    <property type="match status" value="1"/>
</dbReference>
<dbReference type="NCBIfam" id="TIGR02068">
    <property type="entry name" value="cya_phycin_syn"/>
    <property type="match status" value="1"/>
</dbReference>
<evidence type="ECO:0000256" key="4">
    <source>
        <dbReference type="ARBA" id="ARBA00012968"/>
    </source>
</evidence>
<keyword evidence="10" id="KW-0547">Nucleotide-binding</keyword>
<dbReference type="InterPro" id="IPR013815">
    <property type="entry name" value="ATP_grasp_subdomain_1"/>
</dbReference>
<dbReference type="Pfam" id="PF08443">
    <property type="entry name" value="RimK"/>
    <property type="match status" value="1"/>
</dbReference>
<dbReference type="GO" id="GO:0005524">
    <property type="term" value="F:ATP binding"/>
    <property type="evidence" value="ECO:0007669"/>
    <property type="project" value="UniProtKB-UniRule"/>
</dbReference>
<dbReference type="InterPro" id="IPR004101">
    <property type="entry name" value="Mur_ligase_C"/>
</dbReference>
<dbReference type="Gene3D" id="3.40.1190.10">
    <property type="entry name" value="Mur-like, catalytic domain"/>
    <property type="match status" value="1"/>
</dbReference>
<sequence length="913" mass="98951">MQIVNTAVYVGPNIYSKQPLIRLTVDLHRRAGRPVADYADEVIAPLLKYVPPLEHAVAEDGTPFLERARSAPDCSLGELMGQVALALQIHAGAPATTAFVRPSTHDDEVEVLLGYESEEIGLEAGDVARDLILDLIAPDDETSEDGIEEMLEDFRYYADRRALGPSALALVRAAEERDIPWVRMNHASMIMVGQGKYQKRIEAALSSQTSQIAVEIAADKELCMRLLGDLGLPVPDQRFARDPEDAADLADRIGFPVVVKPVDGNHGRGVVVNVQTEEEAMEAYAIAEAEGSGVVVESMIPGDDHRLLVVDGKLVAAAKRMPGHVVGDGASTIRQLVDVVNEDPRRGRGHENMLTLLELDDTADKLLEDKGYTQESVPPDGEVVYLRRTANLSTGGSAIDVTDVIHPDNRLMAERAILAVGLDIGGVDFLTTDITQSYRETGGAICEINAGPGLRMHISPSEGEPRDVGGAIMDMLFPEGAPSRIPVAALTGTNGKTTTARMLAHVLKMAGHMVGNTSTDAVYIDGNMTVRGDMTGPTAASMVLRDPTVDMAVLETARGGIVRAGLGYSHCDVGAVLNVTSDHLGLGGVETVEELAEVKRLVVEVAKEVAVLNADDIQTLKMADHTPAERICYVTMDPGHPLVRQHINLGKHAVVLEHGLNGDQIVIYDHGQQIQLIWTHLIPATLEGKATHNVQNAMFAAAMAYSMGLTLDQIRNGLRTFDSSFYQSPGRMNVFDEHGFRVILDYGHNEAAVGAMVDLVDRLQPMGKRIVCLTCPGDRRDEDIHAIAMKAAGRFDHYICHSDDNPRGRTATEVPEMLKATLMEAGVPEAQIQIVPEEEQSVQTALEMARPHDLVLIFCDGITRSWKKIIYFQPKEAPQPVPPEQMAEVQGFDVPEGYKLVSDDRGVRLVATG</sequence>
<evidence type="ECO:0000313" key="13">
    <source>
        <dbReference type="Proteomes" id="UP000239480"/>
    </source>
</evidence>